<protein>
    <submittedName>
        <fullName evidence="1">Uncharacterized protein</fullName>
    </submittedName>
</protein>
<proteinExistence type="predicted"/>
<gene>
    <name evidence="1" type="ORF">S01H4_44128</name>
</gene>
<dbReference type="EMBL" id="BART01024427">
    <property type="protein sequence ID" value="GAH03995.1"/>
    <property type="molecule type" value="Genomic_DNA"/>
</dbReference>
<reference evidence="1" key="1">
    <citation type="journal article" date="2014" name="Front. Microbiol.">
        <title>High frequency of phylogenetically diverse reductive dehalogenase-homologous genes in deep subseafloor sedimentary metagenomes.</title>
        <authorList>
            <person name="Kawai M."/>
            <person name="Futagami T."/>
            <person name="Toyoda A."/>
            <person name="Takaki Y."/>
            <person name="Nishi S."/>
            <person name="Hori S."/>
            <person name="Arai W."/>
            <person name="Tsubouchi T."/>
            <person name="Morono Y."/>
            <person name="Uchiyama I."/>
            <person name="Ito T."/>
            <person name="Fujiyama A."/>
            <person name="Inagaki F."/>
            <person name="Takami H."/>
        </authorList>
    </citation>
    <scope>NUCLEOTIDE SEQUENCE</scope>
    <source>
        <strain evidence="1">Expedition CK06-06</strain>
    </source>
</reference>
<name>X1D6U7_9ZZZZ</name>
<evidence type="ECO:0000313" key="1">
    <source>
        <dbReference type="EMBL" id="GAH03995.1"/>
    </source>
</evidence>
<sequence>NELKAVSHRLTAAEDKEYESIDRKKEREKYKATLQKSIALKIAFGFETLEGLWLAFLPLMDGGKGGHDVFDQFVENHPRTYCLALARVIHETRALGFRVHDDLHKAFKQYYSMVLSKQHHFSEEEKAEIGHIFIHNTKETVKKYWLQGERRDVEVLSSFLKLLSSACDESMKTMLIENLIQLLKSLLIVPIHTSDSDSETDILDAKERIKIVLSSLIEGDLFNECIKEFFCRYVNCVEKPFNHLFDLFDELDTDKHSRIALTVFGLISQINIIDSILNRGIIL</sequence>
<organism evidence="1">
    <name type="scientific">marine sediment metagenome</name>
    <dbReference type="NCBI Taxonomy" id="412755"/>
    <lineage>
        <taxon>unclassified sequences</taxon>
        <taxon>metagenomes</taxon>
        <taxon>ecological metagenomes</taxon>
    </lineage>
</organism>
<feature type="non-terminal residue" evidence="1">
    <location>
        <position position="1"/>
    </location>
</feature>
<dbReference type="AlphaFoldDB" id="X1D6U7"/>
<accession>X1D6U7</accession>
<feature type="non-terminal residue" evidence="1">
    <location>
        <position position="283"/>
    </location>
</feature>
<comment type="caution">
    <text evidence="1">The sequence shown here is derived from an EMBL/GenBank/DDBJ whole genome shotgun (WGS) entry which is preliminary data.</text>
</comment>